<protein>
    <recommendedName>
        <fullName evidence="3">Head decoration protein</fullName>
    </recommendedName>
</protein>
<dbReference type="Proteomes" id="UP000623958">
    <property type="component" value="Unassembled WGS sequence"/>
</dbReference>
<proteinExistence type="predicted"/>
<dbReference type="Pfam" id="PF02924">
    <property type="entry name" value="HDPD"/>
    <property type="match status" value="1"/>
</dbReference>
<gene>
    <name evidence="1" type="ORF">GCM10009090_16560</name>
</gene>
<keyword evidence="2" id="KW-1185">Reference proteome</keyword>
<dbReference type="RefSeq" id="WP_434029084.1">
    <property type="nucleotide sequence ID" value="NZ_BNBA01000010.1"/>
</dbReference>
<sequence length="227" mass="23096">MEISRAGVRNAEFLLSEANGERSRELIYIPTGQGILPAGTLLKADNTKAVDGAEAVKLLYGQVDTGTAAGGLAVKGTAIARDAEVHGELLGWASDTTSDEKLLAAISLEESGIVVRWTNRPIASNTAHHIVFRQVPLMGEANEPIGPVIAEIRDVFGALVNGSAASVTLAKSAGAGDLAGGGAKAAVNGVVTWDEISFSAADTYTLTATAADLTAAVSDNIVISAAA</sequence>
<accession>A0A919KIE1</accession>
<evidence type="ECO:0008006" key="3">
    <source>
        <dbReference type="Google" id="ProtNLM"/>
    </source>
</evidence>
<dbReference type="AlphaFoldDB" id="A0A919KIE1"/>
<name>A0A919KIE1_9XANT</name>
<dbReference type="InterPro" id="IPR004195">
    <property type="entry name" value="Head_decoration_D"/>
</dbReference>
<reference evidence="1" key="2">
    <citation type="submission" date="2020-09" db="EMBL/GenBank/DDBJ databases">
        <authorList>
            <person name="Sun Q."/>
            <person name="Ohkuma M."/>
        </authorList>
    </citation>
    <scope>NUCLEOTIDE SEQUENCE</scope>
    <source>
        <strain evidence="1">JCM 13306</strain>
    </source>
</reference>
<dbReference type="EMBL" id="BNBA01000010">
    <property type="protein sequence ID" value="GHH52491.1"/>
    <property type="molecule type" value="Genomic_DNA"/>
</dbReference>
<evidence type="ECO:0000313" key="2">
    <source>
        <dbReference type="Proteomes" id="UP000623958"/>
    </source>
</evidence>
<reference evidence="1" key="1">
    <citation type="journal article" date="2014" name="Int. J. Syst. Evol. Microbiol.">
        <title>Complete genome sequence of Corynebacterium casei LMG S-19264T (=DSM 44701T), isolated from a smear-ripened cheese.</title>
        <authorList>
            <consortium name="US DOE Joint Genome Institute (JGI-PGF)"/>
            <person name="Walter F."/>
            <person name="Albersmeier A."/>
            <person name="Kalinowski J."/>
            <person name="Ruckert C."/>
        </authorList>
    </citation>
    <scope>NUCLEOTIDE SEQUENCE</scope>
    <source>
        <strain evidence="1">JCM 13306</strain>
    </source>
</reference>
<comment type="caution">
    <text evidence="1">The sequence shown here is derived from an EMBL/GenBank/DDBJ whole genome shotgun (WGS) entry which is preliminary data.</text>
</comment>
<organism evidence="1 2">
    <name type="scientific">Xanthomonas boreopolis</name>
    <dbReference type="NCBI Taxonomy" id="86183"/>
    <lineage>
        <taxon>Bacteria</taxon>
        <taxon>Pseudomonadati</taxon>
        <taxon>Pseudomonadota</taxon>
        <taxon>Gammaproteobacteria</taxon>
        <taxon>Lysobacterales</taxon>
        <taxon>Lysobacteraceae</taxon>
        <taxon>Xanthomonas</taxon>
    </lineage>
</organism>
<evidence type="ECO:0000313" key="1">
    <source>
        <dbReference type="EMBL" id="GHH52491.1"/>
    </source>
</evidence>